<dbReference type="InterPro" id="IPR017523">
    <property type="entry name" value="Rv3268"/>
</dbReference>
<reference evidence="1 2" key="1">
    <citation type="submission" date="2015-10" db="EMBL/GenBank/DDBJ databases">
        <authorList>
            <person name="Ju K.-S."/>
            <person name="Doroghazi J.R."/>
            <person name="Metcalf W.W."/>
        </authorList>
    </citation>
    <scope>NUCLEOTIDE SEQUENCE [LARGE SCALE GENOMIC DNA]</scope>
    <source>
        <strain evidence="1 2">NRRL B-24793</strain>
    </source>
</reference>
<accession>A0A9X0I7K5</accession>
<gene>
    <name evidence="1" type="ORF">ADL17_04875</name>
</gene>
<dbReference type="NCBIfam" id="TIGR03089">
    <property type="entry name" value="TIGR03089 family protein"/>
    <property type="match status" value="1"/>
</dbReference>
<evidence type="ECO:0000313" key="2">
    <source>
        <dbReference type="Proteomes" id="UP000053246"/>
    </source>
</evidence>
<dbReference type="EMBL" id="LMWI01000001">
    <property type="protein sequence ID" value="KUJ48387.1"/>
    <property type="molecule type" value="Genomic_DNA"/>
</dbReference>
<dbReference type="OMA" id="ATFANWV"/>
<dbReference type="SUPFAM" id="SSF56801">
    <property type="entry name" value="Acetyl-CoA synthetase-like"/>
    <property type="match status" value="1"/>
</dbReference>
<protein>
    <submittedName>
        <fullName evidence="1">AMP-dependent synthetase</fullName>
    </submittedName>
</protein>
<keyword evidence="2" id="KW-1185">Reference proteome</keyword>
<dbReference type="AlphaFoldDB" id="A0A9X0I7K5"/>
<sequence length="229" mass="24346">MADNIARVFADAIATDPNRPLLTWYDDATGERTELSGATLANWVAKTANLLTDELALGPGGTAAVLLPPHWQTAAVLLGCWAAGLTVAEQPGDVDVLFAAADRVAEADAWSADERYALALHPFALPLREVPAGFADYVTEVRVHGDHFGAYPPGGPAHTALIERARARAAELGISPADRVLIDVDRHPDPLDWLLAPLTANATVVLCAHPDPTLLPTRQSTEHTTHTLP</sequence>
<organism evidence="1 2">
    <name type="scientific">Micromonospora maris</name>
    <dbReference type="NCBI Taxonomy" id="1003110"/>
    <lineage>
        <taxon>Bacteria</taxon>
        <taxon>Bacillati</taxon>
        <taxon>Actinomycetota</taxon>
        <taxon>Actinomycetes</taxon>
        <taxon>Micromonosporales</taxon>
        <taxon>Micromonosporaceae</taxon>
        <taxon>Micromonospora</taxon>
    </lineage>
</organism>
<name>A0A9X0I7K5_9ACTN</name>
<comment type="caution">
    <text evidence="1">The sequence shown here is derived from an EMBL/GenBank/DDBJ whole genome shotgun (WGS) entry which is preliminary data.</text>
</comment>
<evidence type="ECO:0000313" key="1">
    <source>
        <dbReference type="EMBL" id="KUJ48387.1"/>
    </source>
</evidence>
<dbReference type="Gene3D" id="3.40.50.12780">
    <property type="entry name" value="N-terminal domain of ligase-like"/>
    <property type="match status" value="1"/>
</dbReference>
<dbReference type="RefSeq" id="WP_013731676.1">
    <property type="nucleotide sequence ID" value="NZ_LMWI01000001.1"/>
</dbReference>
<dbReference type="Proteomes" id="UP000053246">
    <property type="component" value="Unassembled WGS sequence"/>
</dbReference>
<dbReference type="InterPro" id="IPR042099">
    <property type="entry name" value="ANL_N_sf"/>
</dbReference>
<proteinExistence type="predicted"/>